<dbReference type="GO" id="GO:0009103">
    <property type="term" value="P:lipopolysaccharide biosynthetic process"/>
    <property type="evidence" value="ECO:0007669"/>
    <property type="project" value="TreeGrafter"/>
</dbReference>
<dbReference type="EMBL" id="JACIBT010000002">
    <property type="protein sequence ID" value="MBB3667561.1"/>
    <property type="molecule type" value="Genomic_DNA"/>
</dbReference>
<dbReference type="AlphaFoldDB" id="A0A7W5U1L5"/>
<protein>
    <submittedName>
        <fullName evidence="4">Glycosyltransferase involved in cell wall biosynthesis</fullName>
    </submittedName>
</protein>
<accession>A0A7W5U1L5</accession>
<dbReference type="SUPFAM" id="SSF53756">
    <property type="entry name" value="UDP-Glycosyltransferase/glycogen phosphorylase"/>
    <property type="match status" value="1"/>
</dbReference>
<evidence type="ECO:0000313" key="4">
    <source>
        <dbReference type="EMBL" id="MBB3667561.1"/>
    </source>
</evidence>
<evidence type="ECO:0000256" key="1">
    <source>
        <dbReference type="ARBA" id="ARBA00022679"/>
    </source>
</evidence>
<dbReference type="RefSeq" id="WP_183357979.1">
    <property type="nucleotide sequence ID" value="NZ_BAABKR010000001.1"/>
</dbReference>
<reference evidence="4 5" key="1">
    <citation type="submission" date="2020-08" db="EMBL/GenBank/DDBJ databases">
        <title>Sequencing the genomes of 1000 actinobacteria strains.</title>
        <authorList>
            <person name="Klenk H.-P."/>
        </authorList>
    </citation>
    <scope>NUCLEOTIDE SEQUENCE [LARGE SCALE GENOMIC DNA]</scope>
    <source>
        <strain evidence="4 5">DSM 28238</strain>
    </source>
</reference>
<feature type="compositionally biased region" description="Low complexity" evidence="2">
    <location>
        <begin position="13"/>
        <end position="23"/>
    </location>
</feature>
<proteinExistence type="predicted"/>
<evidence type="ECO:0000256" key="2">
    <source>
        <dbReference type="SAM" id="MobiDB-lite"/>
    </source>
</evidence>
<dbReference type="CDD" id="cd03801">
    <property type="entry name" value="GT4_PimA-like"/>
    <property type="match status" value="1"/>
</dbReference>
<feature type="domain" description="Glycosyl transferase family 1" evidence="3">
    <location>
        <begin position="178"/>
        <end position="344"/>
    </location>
</feature>
<gene>
    <name evidence="4" type="ORF">FHX47_001180</name>
</gene>
<keyword evidence="5" id="KW-1185">Reference proteome</keyword>
<comment type="caution">
    <text evidence="4">The sequence shown here is derived from an EMBL/GenBank/DDBJ whole genome shotgun (WGS) entry which is preliminary data.</text>
</comment>
<evidence type="ECO:0000259" key="3">
    <source>
        <dbReference type="Pfam" id="PF00534"/>
    </source>
</evidence>
<dbReference type="InterPro" id="IPR001296">
    <property type="entry name" value="Glyco_trans_1"/>
</dbReference>
<feature type="region of interest" description="Disordered" evidence="2">
    <location>
        <begin position="1"/>
        <end position="26"/>
    </location>
</feature>
<evidence type="ECO:0000313" key="5">
    <source>
        <dbReference type="Proteomes" id="UP000547528"/>
    </source>
</evidence>
<dbReference type="PANTHER" id="PTHR46401:SF2">
    <property type="entry name" value="GLYCOSYLTRANSFERASE WBBK-RELATED"/>
    <property type="match status" value="1"/>
</dbReference>
<name>A0A7W5U1L5_9MICC</name>
<dbReference type="PANTHER" id="PTHR46401">
    <property type="entry name" value="GLYCOSYLTRANSFERASE WBBK-RELATED"/>
    <property type="match status" value="1"/>
</dbReference>
<dbReference type="GO" id="GO:0016757">
    <property type="term" value="F:glycosyltransferase activity"/>
    <property type="evidence" value="ECO:0007669"/>
    <property type="project" value="InterPro"/>
</dbReference>
<organism evidence="4 5">
    <name type="scientific">Garicola koreensis</name>
    <dbReference type="NCBI Taxonomy" id="1262554"/>
    <lineage>
        <taxon>Bacteria</taxon>
        <taxon>Bacillati</taxon>
        <taxon>Actinomycetota</taxon>
        <taxon>Actinomycetes</taxon>
        <taxon>Micrococcales</taxon>
        <taxon>Micrococcaceae</taxon>
        <taxon>Garicola</taxon>
    </lineage>
</organism>
<keyword evidence="1 4" id="KW-0808">Transferase</keyword>
<dbReference type="Gene3D" id="3.40.50.2000">
    <property type="entry name" value="Glycogen Phosphorylase B"/>
    <property type="match status" value="2"/>
</dbReference>
<dbReference type="Proteomes" id="UP000547528">
    <property type="component" value="Unassembled WGS sequence"/>
</dbReference>
<sequence length="366" mass="39213">MSLPAEAPRTRAGRSGTGRAVVVPRDLPGPSGGLTYNREVLKVWKEDGVDVVQERLEGAWPDPDDHARRALSELLLRYSSVLVDGIIASAAPQQIAGARASGVQVSVLMHLPLPAETGLSAAERASAQAMERHALQQASTVVCTSEWARADLRARYGALPTQVAAPGTDPAPLVDGSSPPRLLFLGAITPRKNPLLLLQALEPLDSVGWQLTIAGPAGPDQDYVHSVTAAAQRCRGRVQLTGAVTGERLQRLWNAADLLVLPSLAETYGMVVTEGLARGVPALVGAGTGAEEALAAGQDPACSEHFWSLPGRAVDPCDAAAWTEALEQWLQHQELRSRWRANAAAHRDRLRTWRQTATQLRRALQW</sequence>
<dbReference type="Pfam" id="PF00534">
    <property type="entry name" value="Glycos_transf_1"/>
    <property type="match status" value="1"/>
</dbReference>